<dbReference type="Gene3D" id="3.30.70.330">
    <property type="match status" value="2"/>
</dbReference>
<dbReference type="SUPFAM" id="SSF54928">
    <property type="entry name" value="RNA-binding domain, RBD"/>
    <property type="match status" value="1"/>
</dbReference>
<dbReference type="EMBL" id="KI913957">
    <property type="protein sequence ID" value="ETW05167.1"/>
    <property type="molecule type" value="Genomic_DNA"/>
</dbReference>
<dbReference type="CDD" id="cd00590">
    <property type="entry name" value="RRM_SF"/>
    <property type="match status" value="1"/>
</dbReference>
<accession>A0A024UH09</accession>
<evidence type="ECO:0000256" key="2">
    <source>
        <dbReference type="SAM" id="MobiDB-lite"/>
    </source>
</evidence>
<dbReference type="AlphaFoldDB" id="A0A024UH09"/>
<protein>
    <recommendedName>
        <fullName evidence="3">RRM domain-containing protein</fullName>
    </recommendedName>
</protein>
<dbReference type="PROSITE" id="PS50102">
    <property type="entry name" value="RRM"/>
    <property type="match status" value="2"/>
</dbReference>
<dbReference type="RefSeq" id="XP_008866605.1">
    <property type="nucleotide sequence ID" value="XM_008868383.1"/>
</dbReference>
<sequence>MVKVFLGNLPFGDDNVLEADIRAQFQKYGDIAEVILKKGFAFLSYLDERDAEDAVREMDNSDFGGRKIRVSFAHTEDSKRSGPQNGGSMDRAHDRAPPKEGCTSLFVGNIPPDTTIERVKTFFEQFGRVVNVKVLPQKTNNPNISAFIDFEQYGAAARAHEADLKYEGKFLRTDFSSNRR</sequence>
<dbReference type="Pfam" id="PF00076">
    <property type="entry name" value="RRM_1"/>
    <property type="match status" value="2"/>
</dbReference>
<feature type="region of interest" description="Disordered" evidence="2">
    <location>
        <begin position="74"/>
        <end position="105"/>
    </location>
</feature>
<feature type="domain" description="RRM" evidence="3">
    <location>
        <begin position="103"/>
        <end position="178"/>
    </location>
</feature>
<dbReference type="GeneID" id="20081219"/>
<dbReference type="SMART" id="SM00360">
    <property type="entry name" value="RRM"/>
    <property type="match status" value="2"/>
</dbReference>
<gene>
    <name evidence="4" type="ORF">H310_04169</name>
</gene>
<dbReference type="eggNOG" id="KOG0106">
    <property type="taxonomic scope" value="Eukaryota"/>
</dbReference>
<keyword evidence="1" id="KW-0694">RNA-binding</keyword>
<dbReference type="InterPro" id="IPR012677">
    <property type="entry name" value="Nucleotide-bd_a/b_plait_sf"/>
</dbReference>
<dbReference type="InterPro" id="IPR050907">
    <property type="entry name" value="SRSF"/>
</dbReference>
<evidence type="ECO:0000256" key="1">
    <source>
        <dbReference type="PROSITE-ProRule" id="PRU00176"/>
    </source>
</evidence>
<dbReference type="PANTHER" id="PTHR23147">
    <property type="entry name" value="SERINE/ARGININE RICH SPLICING FACTOR"/>
    <property type="match status" value="1"/>
</dbReference>
<dbReference type="InterPro" id="IPR000504">
    <property type="entry name" value="RRM_dom"/>
</dbReference>
<dbReference type="VEuPathDB" id="FungiDB:H310_04169"/>
<organism evidence="4">
    <name type="scientific">Aphanomyces invadans</name>
    <dbReference type="NCBI Taxonomy" id="157072"/>
    <lineage>
        <taxon>Eukaryota</taxon>
        <taxon>Sar</taxon>
        <taxon>Stramenopiles</taxon>
        <taxon>Oomycota</taxon>
        <taxon>Saprolegniomycetes</taxon>
        <taxon>Saprolegniales</taxon>
        <taxon>Verrucalvaceae</taxon>
        <taxon>Aphanomyces</taxon>
    </lineage>
</organism>
<dbReference type="InterPro" id="IPR035979">
    <property type="entry name" value="RBD_domain_sf"/>
</dbReference>
<dbReference type="STRING" id="157072.A0A024UH09"/>
<evidence type="ECO:0000259" key="3">
    <source>
        <dbReference type="PROSITE" id="PS50102"/>
    </source>
</evidence>
<name>A0A024UH09_9STRA</name>
<evidence type="ECO:0000313" key="4">
    <source>
        <dbReference type="EMBL" id="ETW05167.1"/>
    </source>
</evidence>
<proteinExistence type="predicted"/>
<feature type="domain" description="RRM" evidence="3">
    <location>
        <begin position="2"/>
        <end position="75"/>
    </location>
</feature>
<dbReference type="OrthoDB" id="5970at2759"/>
<reference evidence="4" key="1">
    <citation type="submission" date="2013-12" db="EMBL/GenBank/DDBJ databases">
        <title>The Genome Sequence of Aphanomyces invadans NJM9701.</title>
        <authorList>
            <consortium name="The Broad Institute Genomics Platform"/>
            <person name="Russ C."/>
            <person name="Tyler B."/>
            <person name="van West P."/>
            <person name="Dieguez-Uribeondo J."/>
            <person name="Young S.K."/>
            <person name="Zeng Q."/>
            <person name="Gargeya S."/>
            <person name="Fitzgerald M."/>
            <person name="Abouelleil A."/>
            <person name="Alvarado L."/>
            <person name="Chapman S.B."/>
            <person name="Gainer-Dewar J."/>
            <person name="Goldberg J."/>
            <person name="Griggs A."/>
            <person name="Gujja S."/>
            <person name="Hansen M."/>
            <person name="Howarth C."/>
            <person name="Imamovic A."/>
            <person name="Ireland A."/>
            <person name="Larimer J."/>
            <person name="McCowan C."/>
            <person name="Murphy C."/>
            <person name="Pearson M."/>
            <person name="Poon T.W."/>
            <person name="Priest M."/>
            <person name="Roberts A."/>
            <person name="Saif S."/>
            <person name="Shea T."/>
            <person name="Sykes S."/>
            <person name="Wortman J."/>
            <person name="Nusbaum C."/>
            <person name="Birren B."/>
        </authorList>
    </citation>
    <scope>NUCLEOTIDE SEQUENCE [LARGE SCALE GENOMIC DNA]</scope>
    <source>
        <strain evidence="4">NJM9701</strain>
    </source>
</reference>
<dbReference type="GO" id="GO:0003723">
    <property type="term" value="F:RNA binding"/>
    <property type="evidence" value="ECO:0007669"/>
    <property type="project" value="UniProtKB-UniRule"/>
</dbReference>